<evidence type="ECO:0000313" key="8">
    <source>
        <dbReference type="RefSeq" id="XP_013403231.1"/>
    </source>
</evidence>
<dbReference type="OrthoDB" id="10001926at2759"/>
<dbReference type="InterPro" id="IPR041249">
    <property type="entry name" value="HEPN_DZIP3"/>
</dbReference>
<feature type="transmembrane region" description="Helical" evidence="4">
    <location>
        <begin position="270"/>
        <end position="294"/>
    </location>
</feature>
<dbReference type="Gene3D" id="3.40.80.10">
    <property type="entry name" value="Peptidoglycan recognition protein-like"/>
    <property type="match status" value="1"/>
</dbReference>
<dbReference type="Pfam" id="PF18738">
    <property type="entry name" value="HEPN_DZIP3"/>
    <property type="match status" value="1"/>
</dbReference>
<evidence type="ECO:0000259" key="6">
    <source>
        <dbReference type="SMART" id="SM00701"/>
    </source>
</evidence>
<dbReference type="SMART" id="SM00701">
    <property type="entry name" value="PGRP"/>
    <property type="match status" value="1"/>
</dbReference>
<evidence type="ECO:0000256" key="2">
    <source>
        <dbReference type="ARBA" id="ARBA00022859"/>
    </source>
</evidence>
<keyword evidence="4" id="KW-1133">Transmembrane helix</keyword>
<dbReference type="InterPro" id="IPR006619">
    <property type="entry name" value="PGRP_domain_met/bac"/>
</dbReference>
<gene>
    <name evidence="8" type="primary">LOC106168632</name>
</gene>
<keyword evidence="4" id="KW-0812">Transmembrane</keyword>
<dbReference type="KEGG" id="lak:106168632"/>
<evidence type="ECO:0000313" key="7">
    <source>
        <dbReference type="Proteomes" id="UP000085678"/>
    </source>
</evidence>
<organism evidence="7 8">
    <name type="scientific">Lingula anatina</name>
    <name type="common">Brachiopod</name>
    <name type="synonym">Lingula unguis</name>
    <dbReference type="NCBI Taxonomy" id="7574"/>
    <lineage>
        <taxon>Eukaryota</taxon>
        <taxon>Metazoa</taxon>
        <taxon>Spiralia</taxon>
        <taxon>Lophotrochozoa</taxon>
        <taxon>Brachiopoda</taxon>
        <taxon>Linguliformea</taxon>
        <taxon>Lingulata</taxon>
        <taxon>Lingulida</taxon>
        <taxon>Linguloidea</taxon>
        <taxon>Lingulidae</taxon>
        <taxon>Lingula</taxon>
    </lineage>
</organism>
<keyword evidence="2" id="KW-0391">Immunity</keyword>
<dbReference type="GO" id="GO:0008745">
    <property type="term" value="F:N-acetylmuramoyl-L-alanine amidase activity"/>
    <property type="evidence" value="ECO:0007669"/>
    <property type="project" value="InterPro"/>
</dbReference>
<dbReference type="InterPro" id="IPR036505">
    <property type="entry name" value="Amidase/PGRP_sf"/>
</dbReference>
<dbReference type="GO" id="GO:0009253">
    <property type="term" value="P:peptidoglycan catabolic process"/>
    <property type="evidence" value="ECO:0007669"/>
    <property type="project" value="InterPro"/>
</dbReference>
<feature type="region of interest" description="Disordered" evidence="3">
    <location>
        <begin position="1"/>
        <end position="21"/>
    </location>
</feature>
<sequence length="507" mass="58515">MISNDDNTVTDYPVNHGPFSQKRHKNEAHIHNQRKVTPHALSSAFVIKRRSARNLPNPNMIQGYQSLSDDSSNYDRIIHLLMEEGTKRVRELFFSAIPKGLTLEHFLQLHQQDFQDLRQKNIMSSPQYALLFPRPAGTQPDLMHFDISLLVILIRNVTSGGQNVSWKGRPKSHETLPEHDVMRIRNLRNTLYHNPSRTLSGNQFCKLWEELTDALSRLGTPDDVIQYYADRDLDPETTKACLLQMRQQSIEEQHAVYIQGKKNTRSMKRICLSFGVFFTLVFVALVCVVAFVILPGQHPCKMEPEWINWPDDYNSYLQFMPRAGWGARHSQHVLEPFHHLPLNTTIIYHTASIECTTNELCCSVIQKIQLDHMETFHHWDNIGYNFLIGEDGVVYEGRGWDFIGAHTPTWNKKSIGIAMIGNFCDHKPNNIAMEALINLLKYGVYLGKLDPNFSVLGQCQIRERQESPGKYLYDVIRKWRHWREALPSEFIGNISLSTNCTCNTDPM</sequence>
<proteinExistence type="inferred from homology"/>
<dbReference type="InterPro" id="IPR002502">
    <property type="entry name" value="Amidase_domain"/>
</dbReference>
<dbReference type="Pfam" id="PF01510">
    <property type="entry name" value="Amidase_2"/>
    <property type="match status" value="1"/>
</dbReference>
<evidence type="ECO:0000256" key="3">
    <source>
        <dbReference type="SAM" id="MobiDB-lite"/>
    </source>
</evidence>
<dbReference type="RefSeq" id="XP_013403231.1">
    <property type="nucleotide sequence ID" value="XM_013547777.1"/>
</dbReference>
<feature type="domain" description="N-acetylmuramoyl-L-alanine amidase" evidence="5">
    <location>
        <begin position="332"/>
        <end position="469"/>
    </location>
</feature>
<dbReference type="InParanoid" id="A0A1S3IZ18"/>
<feature type="domain" description="Peptidoglycan recognition protein family" evidence="6">
    <location>
        <begin position="317"/>
        <end position="462"/>
    </location>
</feature>
<reference evidence="8" key="1">
    <citation type="submission" date="2025-08" db="UniProtKB">
        <authorList>
            <consortium name="RefSeq"/>
        </authorList>
    </citation>
    <scope>IDENTIFICATION</scope>
    <source>
        <tissue evidence="8">Gonads</tissue>
    </source>
</reference>
<dbReference type="GeneID" id="106168632"/>
<name>A0A1S3IZ18_LINAN</name>
<dbReference type="SMART" id="SM00644">
    <property type="entry name" value="Ami_2"/>
    <property type="match status" value="1"/>
</dbReference>
<accession>A0A1S3IZ18</accession>
<dbReference type="InterPro" id="IPR015510">
    <property type="entry name" value="PGRP"/>
</dbReference>
<keyword evidence="7" id="KW-1185">Reference proteome</keyword>
<evidence type="ECO:0000256" key="4">
    <source>
        <dbReference type="SAM" id="Phobius"/>
    </source>
</evidence>
<dbReference type="PANTHER" id="PTHR11022:SF41">
    <property type="entry name" value="PEPTIDOGLYCAN-RECOGNITION PROTEIN LC-RELATED"/>
    <property type="match status" value="1"/>
</dbReference>
<dbReference type="GO" id="GO:0002376">
    <property type="term" value="P:immune system process"/>
    <property type="evidence" value="ECO:0007669"/>
    <property type="project" value="UniProtKB-KW"/>
</dbReference>
<comment type="similarity">
    <text evidence="1">Belongs to the N-acetylmuramoyl-L-alanine amidase 2 family.</text>
</comment>
<evidence type="ECO:0000259" key="5">
    <source>
        <dbReference type="SMART" id="SM00644"/>
    </source>
</evidence>
<dbReference type="FunFam" id="3.40.80.10:FF:000001">
    <property type="entry name" value="Peptidoglycan recognition protein 1"/>
    <property type="match status" value="1"/>
</dbReference>
<evidence type="ECO:0000256" key="1">
    <source>
        <dbReference type="ARBA" id="ARBA00007553"/>
    </source>
</evidence>
<feature type="compositionally biased region" description="Polar residues" evidence="3">
    <location>
        <begin position="1"/>
        <end position="10"/>
    </location>
</feature>
<dbReference type="CDD" id="cd06583">
    <property type="entry name" value="PGRP"/>
    <property type="match status" value="1"/>
</dbReference>
<dbReference type="Proteomes" id="UP000085678">
    <property type="component" value="Unplaced"/>
</dbReference>
<keyword evidence="4" id="KW-0472">Membrane</keyword>
<dbReference type="AlphaFoldDB" id="A0A1S3IZ18"/>
<dbReference type="PANTHER" id="PTHR11022">
    <property type="entry name" value="PEPTIDOGLYCAN RECOGNITION PROTEIN"/>
    <property type="match status" value="1"/>
</dbReference>
<dbReference type="SUPFAM" id="SSF55846">
    <property type="entry name" value="N-acetylmuramoyl-L-alanine amidase-like"/>
    <property type="match status" value="1"/>
</dbReference>
<protein>
    <submittedName>
        <fullName evidence="8">Uncharacterized protein LOC106168632</fullName>
    </submittedName>
</protein>
<dbReference type="GO" id="GO:0008270">
    <property type="term" value="F:zinc ion binding"/>
    <property type="evidence" value="ECO:0007669"/>
    <property type="project" value="InterPro"/>
</dbReference>